<dbReference type="EMBL" id="LAZR01017131">
    <property type="protein sequence ID" value="KKM01673.1"/>
    <property type="molecule type" value="Genomic_DNA"/>
</dbReference>
<accession>A0A0F9JRQ8</accession>
<protein>
    <submittedName>
        <fullName evidence="1">Uncharacterized protein</fullName>
    </submittedName>
</protein>
<comment type="caution">
    <text evidence="1">The sequence shown here is derived from an EMBL/GenBank/DDBJ whole genome shotgun (WGS) entry which is preliminary data.</text>
</comment>
<name>A0A0F9JRQ8_9ZZZZ</name>
<gene>
    <name evidence="1" type="ORF">LCGC14_1792080</name>
</gene>
<organism evidence="1">
    <name type="scientific">marine sediment metagenome</name>
    <dbReference type="NCBI Taxonomy" id="412755"/>
    <lineage>
        <taxon>unclassified sequences</taxon>
        <taxon>metagenomes</taxon>
        <taxon>ecological metagenomes</taxon>
    </lineage>
</organism>
<sequence length="92" mass="10856">MDEKLRYKEINKIDADMKFIKSQIDSFTILINNKEKIDANNFKDELETFISLIPAQGHLVKLNNDYQGKFFNITKFVKDTWDVGITTINLRR</sequence>
<dbReference type="AlphaFoldDB" id="A0A0F9JRQ8"/>
<reference evidence="1" key="1">
    <citation type="journal article" date="2015" name="Nature">
        <title>Complex archaea that bridge the gap between prokaryotes and eukaryotes.</title>
        <authorList>
            <person name="Spang A."/>
            <person name="Saw J.H."/>
            <person name="Jorgensen S.L."/>
            <person name="Zaremba-Niedzwiedzka K."/>
            <person name="Martijn J."/>
            <person name="Lind A.E."/>
            <person name="van Eijk R."/>
            <person name="Schleper C."/>
            <person name="Guy L."/>
            <person name="Ettema T.J."/>
        </authorList>
    </citation>
    <scope>NUCLEOTIDE SEQUENCE</scope>
</reference>
<evidence type="ECO:0000313" key="1">
    <source>
        <dbReference type="EMBL" id="KKM01673.1"/>
    </source>
</evidence>
<proteinExistence type="predicted"/>